<keyword evidence="5" id="KW-1185">Reference proteome</keyword>
<evidence type="ECO:0000256" key="1">
    <source>
        <dbReference type="SAM" id="Coils"/>
    </source>
</evidence>
<feature type="region of interest" description="Disordered" evidence="2">
    <location>
        <begin position="409"/>
        <end position="433"/>
    </location>
</feature>
<protein>
    <recommendedName>
        <fullName evidence="3">Putative plant transposon protein domain-containing protein</fullName>
    </recommendedName>
</protein>
<feature type="compositionally biased region" description="Basic and acidic residues" evidence="2">
    <location>
        <begin position="537"/>
        <end position="546"/>
    </location>
</feature>
<feature type="coiled-coil region" evidence="1">
    <location>
        <begin position="316"/>
        <end position="343"/>
    </location>
</feature>
<reference evidence="4" key="1">
    <citation type="submission" date="2016-11" db="EMBL/GenBank/DDBJ databases">
        <title>The genome of Nicotiana attenuata.</title>
        <authorList>
            <person name="Xu S."/>
            <person name="Brockmoeller T."/>
            <person name="Gaquerel E."/>
            <person name="Navarro A."/>
            <person name="Kuhl H."/>
            <person name="Gase K."/>
            <person name="Ling Z."/>
            <person name="Zhou W."/>
            <person name="Kreitzer C."/>
            <person name="Stanke M."/>
            <person name="Tang H."/>
            <person name="Lyons E."/>
            <person name="Pandey P."/>
            <person name="Pandey S.P."/>
            <person name="Timmermann B."/>
            <person name="Baldwin I.T."/>
        </authorList>
    </citation>
    <scope>NUCLEOTIDE SEQUENCE [LARGE SCALE GENOMIC DNA]</scope>
    <source>
        <strain evidence="4">UT</strain>
    </source>
</reference>
<sequence length="546" mass="62578">MPPNSTTPPRIDTSQDGESWIQENLERNSIHEKRIFFDPQDGEEDEYVSQVLEFYQWGEFSKPPGKFCLDLVREFYINLNENAQFSTVRGLRVDCSSQAINRLYHLTQVDDNQTLAFISNPNLDELEYLLCPFGATWGYDTNTAKVCLKGQNIMYKARPLLTFLSSRMIPNTHGTDIYLNRLALLFVICSRMPLNVGNIINIHMKFCRFDPTVGTLWFPSTITRLIKEAGLIVNPKTLSPSNKKIDKKMWSELAKTKGPYKREGEEELLLRNRRQPPIFPGGMREIRELLAEKFVSMEEKFARMSEEVNAKIDGVVHRLMKELDRLMKELDRLTKKLDRLENIIMQEMIYSTTMSWALANFTQRMARQWNYNEPTTFPPFEFVDPSTCPMPRWYTLADLEAMAGIEKSQPAPLPNRENPPPPTAPIVSDHSSETFSNLPDLTAVFSIPSPIFTPAFRGPRIRESNPETRATKKPKLVEEKGKKPMEEGDDSSDDEDGWTSVQVVQLGQTSMEPSHVIEVGESSMAQPQEEDYLVENGEERGATRET</sequence>
<feature type="domain" description="Putative plant transposon protein" evidence="3">
    <location>
        <begin position="54"/>
        <end position="230"/>
    </location>
</feature>
<keyword evidence="1" id="KW-0175">Coiled coil</keyword>
<feature type="compositionally biased region" description="Polar residues" evidence="2">
    <location>
        <begin position="499"/>
        <end position="512"/>
    </location>
</feature>
<name>A0A1J6J208_NICAT</name>
<feature type="compositionally biased region" description="Basic and acidic residues" evidence="2">
    <location>
        <begin position="460"/>
        <end position="486"/>
    </location>
</feature>
<evidence type="ECO:0000313" key="4">
    <source>
        <dbReference type="EMBL" id="OIT04995.1"/>
    </source>
</evidence>
<evidence type="ECO:0000256" key="2">
    <source>
        <dbReference type="SAM" id="MobiDB-lite"/>
    </source>
</evidence>
<accession>A0A1J6J208</accession>
<organism evidence="4 5">
    <name type="scientific">Nicotiana attenuata</name>
    <name type="common">Coyote tobacco</name>
    <dbReference type="NCBI Taxonomy" id="49451"/>
    <lineage>
        <taxon>Eukaryota</taxon>
        <taxon>Viridiplantae</taxon>
        <taxon>Streptophyta</taxon>
        <taxon>Embryophyta</taxon>
        <taxon>Tracheophyta</taxon>
        <taxon>Spermatophyta</taxon>
        <taxon>Magnoliopsida</taxon>
        <taxon>eudicotyledons</taxon>
        <taxon>Gunneridae</taxon>
        <taxon>Pentapetalae</taxon>
        <taxon>asterids</taxon>
        <taxon>lamiids</taxon>
        <taxon>Solanales</taxon>
        <taxon>Solanaceae</taxon>
        <taxon>Nicotianoideae</taxon>
        <taxon>Nicotianeae</taxon>
        <taxon>Nicotiana</taxon>
    </lineage>
</organism>
<evidence type="ECO:0000259" key="3">
    <source>
        <dbReference type="Pfam" id="PF20167"/>
    </source>
</evidence>
<dbReference type="InterPro" id="IPR046796">
    <property type="entry name" value="Transposase_32_dom"/>
</dbReference>
<comment type="caution">
    <text evidence="4">The sequence shown here is derived from an EMBL/GenBank/DDBJ whole genome shotgun (WGS) entry which is preliminary data.</text>
</comment>
<evidence type="ECO:0000313" key="5">
    <source>
        <dbReference type="Proteomes" id="UP000187609"/>
    </source>
</evidence>
<feature type="region of interest" description="Disordered" evidence="2">
    <location>
        <begin position="455"/>
        <end position="546"/>
    </location>
</feature>
<dbReference type="STRING" id="49451.A0A1J6J208"/>
<dbReference type="EMBL" id="MJEQ01037185">
    <property type="protein sequence ID" value="OIT04995.1"/>
    <property type="molecule type" value="Genomic_DNA"/>
</dbReference>
<dbReference type="Proteomes" id="UP000187609">
    <property type="component" value="Unassembled WGS sequence"/>
</dbReference>
<dbReference type="SMR" id="A0A1J6J208"/>
<dbReference type="AlphaFoldDB" id="A0A1J6J208"/>
<dbReference type="Gramene" id="OIT04995">
    <property type="protein sequence ID" value="OIT04995"/>
    <property type="gene ID" value="A4A49_10938"/>
</dbReference>
<dbReference type="Pfam" id="PF20167">
    <property type="entry name" value="Transposase_32"/>
    <property type="match status" value="1"/>
</dbReference>
<feature type="compositionally biased region" description="Acidic residues" evidence="2">
    <location>
        <begin position="487"/>
        <end position="497"/>
    </location>
</feature>
<feature type="compositionally biased region" description="Pro residues" evidence="2">
    <location>
        <begin position="411"/>
        <end position="424"/>
    </location>
</feature>
<proteinExistence type="predicted"/>
<gene>
    <name evidence="4" type="ORF">A4A49_10938</name>
</gene>
<dbReference type="OMA" id="NIMYKAR"/>